<dbReference type="InterPro" id="IPR006016">
    <property type="entry name" value="UspA"/>
</dbReference>
<dbReference type="CDD" id="cd00293">
    <property type="entry name" value="USP-like"/>
    <property type="match status" value="1"/>
</dbReference>
<dbReference type="Gene3D" id="3.40.50.620">
    <property type="entry name" value="HUPs"/>
    <property type="match status" value="1"/>
</dbReference>
<dbReference type="Pfam" id="PF00582">
    <property type="entry name" value="Usp"/>
    <property type="match status" value="1"/>
</dbReference>
<dbReference type="SUPFAM" id="SSF52402">
    <property type="entry name" value="Adenine nucleotide alpha hydrolases-like"/>
    <property type="match status" value="1"/>
</dbReference>
<keyword evidence="2" id="KW-0547">Nucleotide-binding</keyword>
<feature type="domain" description="UspA" evidence="4">
    <location>
        <begin position="3"/>
        <end position="136"/>
    </location>
</feature>
<dbReference type="PANTHER" id="PTHR46268:SF27">
    <property type="entry name" value="UNIVERSAL STRESS PROTEIN RV2623"/>
    <property type="match status" value="1"/>
</dbReference>
<protein>
    <recommendedName>
        <fullName evidence="4">UspA domain-containing protein</fullName>
    </recommendedName>
</protein>
<dbReference type="InterPro" id="IPR014729">
    <property type="entry name" value="Rossmann-like_a/b/a_fold"/>
</dbReference>
<name>A0A1E3X595_9BACT</name>
<gene>
    <name evidence="5" type="ORF">SCARUB_04097</name>
</gene>
<accession>A0A1E3X595</accession>
<evidence type="ECO:0000256" key="1">
    <source>
        <dbReference type="ARBA" id="ARBA00008791"/>
    </source>
</evidence>
<evidence type="ECO:0000256" key="3">
    <source>
        <dbReference type="ARBA" id="ARBA00022840"/>
    </source>
</evidence>
<comment type="similarity">
    <text evidence="1">Belongs to the universal stress protein A family.</text>
</comment>
<comment type="caution">
    <text evidence="5">The sequence shown here is derived from an EMBL/GenBank/DDBJ whole genome shotgun (WGS) entry which is preliminary data.</text>
</comment>
<dbReference type="GO" id="GO:0005524">
    <property type="term" value="F:ATP binding"/>
    <property type="evidence" value="ECO:0007669"/>
    <property type="project" value="UniProtKB-KW"/>
</dbReference>
<dbReference type="AlphaFoldDB" id="A0A1E3X595"/>
<dbReference type="EMBL" id="MAYW01000176">
    <property type="protein sequence ID" value="ODS30788.1"/>
    <property type="molecule type" value="Genomic_DNA"/>
</dbReference>
<reference evidence="5 6" key="1">
    <citation type="submission" date="2016-07" db="EMBL/GenBank/DDBJ databases">
        <title>Draft genome of Scalindua rubra, obtained from a brine-seawater interface in the Red Sea, sheds light on salt adaptation in anammox bacteria.</title>
        <authorList>
            <person name="Speth D.R."/>
            <person name="Lagkouvardos I."/>
            <person name="Wang Y."/>
            <person name="Qian P.-Y."/>
            <person name="Dutilh B.E."/>
            <person name="Jetten M.S."/>
        </authorList>
    </citation>
    <scope>NUCLEOTIDE SEQUENCE [LARGE SCALE GENOMIC DNA]</scope>
    <source>
        <strain evidence="5">BSI-1</strain>
    </source>
</reference>
<organism evidence="5 6">
    <name type="scientific">Candidatus Scalindua rubra</name>
    <dbReference type="NCBI Taxonomy" id="1872076"/>
    <lineage>
        <taxon>Bacteria</taxon>
        <taxon>Pseudomonadati</taxon>
        <taxon>Planctomycetota</taxon>
        <taxon>Candidatus Brocadiia</taxon>
        <taxon>Candidatus Brocadiales</taxon>
        <taxon>Candidatus Scalinduaceae</taxon>
        <taxon>Candidatus Scalindua</taxon>
    </lineage>
</organism>
<sequence>MTYKKILVTLDGSSLAESVLPHARAVGRQFNAEVILLQVVAERDVTIGGIPTGESCGKALRYLKEKASALTEDGVEVRTLAKEGDPVKTILSVAEDEKVDLIAIATHGWSGLDRLVYGSVTERILRSATHPLLVIRPEST</sequence>
<evidence type="ECO:0000313" key="5">
    <source>
        <dbReference type="EMBL" id="ODS30788.1"/>
    </source>
</evidence>
<evidence type="ECO:0000256" key="2">
    <source>
        <dbReference type="ARBA" id="ARBA00022741"/>
    </source>
</evidence>
<evidence type="ECO:0000313" key="6">
    <source>
        <dbReference type="Proteomes" id="UP000094056"/>
    </source>
</evidence>
<dbReference type="PANTHER" id="PTHR46268">
    <property type="entry name" value="STRESS RESPONSE PROTEIN NHAX"/>
    <property type="match status" value="1"/>
</dbReference>
<keyword evidence="3" id="KW-0067">ATP-binding</keyword>
<dbReference type="InterPro" id="IPR006015">
    <property type="entry name" value="Universal_stress_UspA"/>
</dbReference>
<dbReference type="Proteomes" id="UP000094056">
    <property type="component" value="Unassembled WGS sequence"/>
</dbReference>
<dbReference type="PRINTS" id="PR01438">
    <property type="entry name" value="UNVRSLSTRESS"/>
</dbReference>
<evidence type="ECO:0000259" key="4">
    <source>
        <dbReference type="Pfam" id="PF00582"/>
    </source>
</evidence>
<proteinExistence type="inferred from homology"/>